<organism evidence="4 5">
    <name type="scientific">Candidatus Nitrosoglobus terrae</name>
    <dbReference type="NCBI Taxonomy" id="1630141"/>
    <lineage>
        <taxon>Bacteria</taxon>
        <taxon>Pseudomonadati</taxon>
        <taxon>Pseudomonadota</taxon>
        <taxon>Gammaproteobacteria</taxon>
        <taxon>Chromatiales</taxon>
        <taxon>Chromatiaceae</taxon>
        <taxon>Candidatus Nitrosoglobus</taxon>
    </lineage>
</organism>
<evidence type="ECO:0000313" key="4">
    <source>
        <dbReference type="EMBL" id="BAW80248.1"/>
    </source>
</evidence>
<feature type="binding site" evidence="3">
    <location>
        <position position="374"/>
    </location>
    <ligand>
        <name>Fe cation</name>
        <dbReference type="ChEBI" id="CHEBI:24875"/>
    </ligand>
</feature>
<sequence>MIEWLLLLLPIAAASGWMAGKRSTESIKIENRSRLNAAYFSNLRYLLNEQPEKAIDSLLNTLEVDNEAIEPYLSLGNLFRHRGEIDRAIRIHQDLIDKSYLSQSQKRRVSLELGLDYMQAGMLDRAESLFLDIIKQESHTDIAIYQLLDIYQQKKDWYQAITIAQKLGEGSSEIIGTILAHFYCELAEQQYTQKRKTEAEKLIKQALISDWRCVRATLMQARLAIDDSNYRAAVHLLHQVEQQDPNYLSEILKPLLECYQHLGDADRFSYWLAEVLGRYPGYTPLVLARVKYLQQQGELREARQFLADQLRKQYSIEGLQYLLNLGMPKSIDSISELWKLMEEIVNDLLKAKSKYICGFCGFSGKYCHWQCPSCKRWGVIKPFTMSIRF</sequence>
<comment type="function">
    <text evidence="3">Modulates cellular lipopolysaccharide (LPS) levels by regulating LpxC, which is involved in lipid A biosynthesis. May act by modulating the proteolytic activity of FtsH towards LpxC. May also coordinate assembly of proteins involved in LPS synthesis at the plasma membrane.</text>
</comment>
<feature type="binding site" evidence="3">
    <location>
        <position position="360"/>
    </location>
    <ligand>
        <name>Fe cation</name>
        <dbReference type="ChEBI" id="CHEBI:24875"/>
    </ligand>
</feature>
<proteinExistence type="inferred from homology"/>
<dbReference type="GO" id="GO:0009898">
    <property type="term" value="C:cytoplasmic side of plasma membrane"/>
    <property type="evidence" value="ECO:0007669"/>
    <property type="project" value="UniProtKB-UniRule"/>
</dbReference>
<dbReference type="PANTHER" id="PTHR45586">
    <property type="entry name" value="TPR REPEAT-CONTAINING PROTEIN PA4667"/>
    <property type="match status" value="1"/>
</dbReference>
<comment type="subcellular location">
    <subcellularLocation>
        <location evidence="3">Cell inner membrane</location>
        <topology evidence="3">Single-pass membrane protein</topology>
        <orientation evidence="3">Cytoplasmic side</orientation>
    </subcellularLocation>
</comment>
<dbReference type="GO" id="GO:0005506">
    <property type="term" value="F:iron ion binding"/>
    <property type="evidence" value="ECO:0007669"/>
    <property type="project" value="UniProtKB-UniRule"/>
</dbReference>
<dbReference type="GO" id="GO:0046890">
    <property type="term" value="P:regulation of lipid biosynthetic process"/>
    <property type="evidence" value="ECO:0007669"/>
    <property type="project" value="UniProtKB-UniRule"/>
</dbReference>
<dbReference type="AlphaFoldDB" id="A0A1Q2SM79"/>
<reference evidence="4 5" key="1">
    <citation type="journal article" date="2017" name="ISME J.">
        <title>An acid-tolerant ammonia-oxidizing ?-proteobacterium from soil.</title>
        <authorList>
            <person name="Hayatsu M."/>
            <person name="Tago K."/>
            <person name="Uchiyama I."/>
            <person name="Toyoda A."/>
            <person name="Wang Y."/>
            <person name="Shimomura Y."/>
            <person name="Okubo T."/>
            <person name="Kurisu F."/>
            <person name="Hirono Y."/>
            <person name="Nonaka K."/>
            <person name="Akiyama H."/>
            <person name="Itoh T."/>
            <person name="Takami H."/>
        </authorList>
    </citation>
    <scope>NUCLEOTIDE SEQUENCE [LARGE SCALE GENOMIC DNA]</scope>
    <source>
        <strain evidence="4 5">TAO100</strain>
    </source>
</reference>
<dbReference type="KEGG" id="ntt:TAO_0878"/>
<keyword evidence="3" id="KW-1133">Transmembrane helix</keyword>
<keyword evidence="3" id="KW-0472">Membrane</keyword>
<dbReference type="NCBIfam" id="NF008757">
    <property type="entry name" value="PRK11788.1-5"/>
    <property type="match status" value="1"/>
</dbReference>
<comment type="similarity">
    <text evidence="3">Belongs to the LapB family.</text>
</comment>
<keyword evidence="3" id="KW-0408">Iron</keyword>
<keyword evidence="5" id="KW-1185">Reference proteome</keyword>
<dbReference type="Gene3D" id="1.25.40.10">
    <property type="entry name" value="Tetratricopeptide repeat domain"/>
    <property type="match status" value="2"/>
</dbReference>
<keyword evidence="2 3" id="KW-0802">TPR repeat</keyword>
<evidence type="ECO:0000256" key="3">
    <source>
        <dbReference type="HAMAP-Rule" id="MF_00994"/>
    </source>
</evidence>
<dbReference type="SUPFAM" id="SSF81901">
    <property type="entry name" value="HCP-like"/>
    <property type="match status" value="1"/>
</dbReference>
<protein>
    <recommendedName>
        <fullName evidence="3">Lipopolysaccharide assembly protein B</fullName>
    </recommendedName>
</protein>
<dbReference type="InterPro" id="IPR030865">
    <property type="entry name" value="LapB"/>
</dbReference>
<feature type="binding site" evidence="3">
    <location>
        <position position="371"/>
    </location>
    <ligand>
        <name>Fe cation</name>
        <dbReference type="ChEBI" id="CHEBI:24875"/>
    </ligand>
</feature>
<dbReference type="Proteomes" id="UP000243679">
    <property type="component" value="Chromosome"/>
</dbReference>
<keyword evidence="3" id="KW-0812">Transmembrane</keyword>
<dbReference type="InterPro" id="IPR011990">
    <property type="entry name" value="TPR-like_helical_dom_sf"/>
</dbReference>
<dbReference type="GO" id="GO:0008653">
    <property type="term" value="P:lipopolysaccharide metabolic process"/>
    <property type="evidence" value="ECO:0007669"/>
    <property type="project" value="InterPro"/>
</dbReference>
<feature type="binding site" evidence="3">
    <location>
        <position position="357"/>
    </location>
    <ligand>
        <name>Fe cation</name>
        <dbReference type="ChEBI" id="CHEBI:24875"/>
    </ligand>
</feature>
<keyword evidence="1 3" id="KW-0677">Repeat</keyword>
<dbReference type="PANTHER" id="PTHR45586:SF1">
    <property type="entry name" value="LIPOPOLYSACCHARIDE ASSEMBLY PROTEIN B"/>
    <property type="match status" value="1"/>
</dbReference>
<dbReference type="OrthoDB" id="507476at2"/>
<dbReference type="HAMAP" id="MF_00994">
    <property type="entry name" value="LPS_assembly_LapB"/>
    <property type="match status" value="1"/>
</dbReference>
<gene>
    <name evidence="3" type="primary">lapB</name>
    <name evidence="4" type="ORF">TAO_0878</name>
</gene>
<dbReference type="EMBL" id="AP014836">
    <property type="protein sequence ID" value="BAW80248.1"/>
    <property type="molecule type" value="Genomic_DNA"/>
</dbReference>
<keyword evidence="3" id="KW-0997">Cell inner membrane</keyword>
<feature type="topological domain" description="Cytoplasmic" evidence="3">
    <location>
        <begin position="21"/>
        <end position="389"/>
    </location>
</feature>
<accession>A0A1Q2SM79</accession>
<evidence type="ECO:0000256" key="1">
    <source>
        <dbReference type="ARBA" id="ARBA00022737"/>
    </source>
</evidence>
<keyword evidence="3" id="KW-1003">Cell membrane</keyword>
<evidence type="ECO:0000313" key="5">
    <source>
        <dbReference type="Proteomes" id="UP000243679"/>
    </source>
</evidence>
<keyword evidence="3" id="KW-0479">Metal-binding</keyword>
<dbReference type="RefSeq" id="WP_096526814.1">
    <property type="nucleotide sequence ID" value="NZ_AP014836.1"/>
</dbReference>
<name>A0A1Q2SM79_9GAMM</name>
<dbReference type="InterPro" id="IPR051012">
    <property type="entry name" value="CellSynth/LPSAsmb/PSIAsmb"/>
</dbReference>
<evidence type="ECO:0000256" key="2">
    <source>
        <dbReference type="ARBA" id="ARBA00022803"/>
    </source>
</evidence>